<name>A0A8H6X5W1_9AGAR</name>
<dbReference type="Proteomes" id="UP000620124">
    <property type="component" value="Unassembled WGS sequence"/>
</dbReference>
<organism evidence="3 4">
    <name type="scientific">Mycena venus</name>
    <dbReference type="NCBI Taxonomy" id="2733690"/>
    <lineage>
        <taxon>Eukaryota</taxon>
        <taxon>Fungi</taxon>
        <taxon>Dikarya</taxon>
        <taxon>Basidiomycota</taxon>
        <taxon>Agaricomycotina</taxon>
        <taxon>Agaricomycetes</taxon>
        <taxon>Agaricomycetidae</taxon>
        <taxon>Agaricales</taxon>
        <taxon>Marasmiineae</taxon>
        <taxon>Mycenaceae</taxon>
        <taxon>Mycena</taxon>
    </lineage>
</organism>
<reference evidence="3" key="1">
    <citation type="submission" date="2020-05" db="EMBL/GenBank/DDBJ databases">
        <title>Mycena genomes resolve the evolution of fungal bioluminescence.</title>
        <authorList>
            <person name="Tsai I.J."/>
        </authorList>
    </citation>
    <scope>NUCLEOTIDE SEQUENCE</scope>
    <source>
        <strain evidence="3">CCC161011</strain>
    </source>
</reference>
<protein>
    <recommendedName>
        <fullName evidence="2">T6SS Phospholipase effector Tle1-like catalytic domain-containing protein</fullName>
    </recommendedName>
</protein>
<dbReference type="EMBL" id="JACAZI010000025">
    <property type="protein sequence ID" value="KAF7335088.1"/>
    <property type="molecule type" value="Genomic_DNA"/>
</dbReference>
<accession>A0A8H6X5W1</accession>
<dbReference type="PANTHER" id="PTHR33840:SF2">
    <property type="entry name" value="TLE1 PHOSPHOLIPASE DOMAIN-CONTAINING PROTEIN"/>
    <property type="match status" value="1"/>
</dbReference>
<evidence type="ECO:0000313" key="3">
    <source>
        <dbReference type="EMBL" id="KAF7335088.1"/>
    </source>
</evidence>
<dbReference type="InterPro" id="IPR018712">
    <property type="entry name" value="Tle1-like_cat"/>
</dbReference>
<sequence length="530" mass="60416">MSTPSRGHMIRVPTDATMVEHTGESPASGRSRSGSEETAVPSPQICVSSTVVPPDNKHRCLILCFDGTWDQFSTHNSNVVQLVSALEKDDREKQMVYYQSGIGTYTAFKLTPLLTKLSLITDAAIGWNLAAHIIGGYEFLMQNYKDGDRICIFGFSRGAYIARSLAGMLDKVGLLPADNHEQVPFAYRMYARKNPASSSDAFKKTFSKDVQIQFIGVWDTVESVGLIPKSLPFAESNTIVRTFRHAVSLDERRAKFQPNLWDYDDKSPKVPQPSWALPILRMRKHFRKSSEPEVDDDTEQMNFEPAYGQMHPTDILEVYFAGCHCDVGGGSVGNDMRPSLARIPLRWMIRECFEAKTGMMFNAQRLQELGLNPATLYKHEDGYLRFPKKSLHIPDGLRIDPRKSRKCQESPAKIRPMEEEDLTDALESSIHDSLTRNPFWWILEVIPFTFRYKSRPDNKLHTEFRPNLWRARKIPLQKGHNGNPLAHDYKPPMNLKVHRSVEVRKKACDAKGRPFYKNRADFKGLLDYVD</sequence>
<dbReference type="InterPro" id="IPR029058">
    <property type="entry name" value="AB_hydrolase_fold"/>
</dbReference>
<dbReference type="Pfam" id="PF09994">
    <property type="entry name" value="T6SS_Tle1-like_cat"/>
    <property type="match status" value="1"/>
</dbReference>
<proteinExistence type="predicted"/>
<dbReference type="SUPFAM" id="SSF53474">
    <property type="entry name" value="alpha/beta-Hydrolases"/>
    <property type="match status" value="1"/>
</dbReference>
<dbReference type="OrthoDB" id="3162439at2759"/>
<evidence type="ECO:0000313" key="4">
    <source>
        <dbReference type="Proteomes" id="UP000620124"/>
    </source>
</evidence>
<evidence type="ECO:0000256" key="1">
    <source>
        <dbReference type="SAM" id="MobiDB-lite"/>
    </source>
</evidence>
<gene>
    <name evidence="3" type="ORF">MVEN_02259400</name>
</gene>
<feature type="domain" description="T6SS Phospholipase effector Tle1-like catalytic" evidence="2">
    <location>
        <begin position="60"/>
        <end position="351"/>
    </location>
</feature>
<feature type="region of interest" description="Disordered" evidence="1">
    <location>
        <begin position="1"/>
        <end position="41"/>
    </location>
</feature>
<keyword evidence="4" id="KW-1185">Reference proteome</keyword>
<dbReference type="AlphaFoldDB" id="A0A8H6X5W1"/>
<comment type="caution">
    <text evidence="3">The sequence shown here is derived from an EMBL/GenBank/DDBJ whole genome shotgun (WGS) entry which is preliminary data.</text>
</comment>
<evidence type="ECO:0000259" key="2">
    <source>
        <dbReference type="Pfam" id="PF09994"/>
    </source>
</evidence>
<dbReference type="PANTHER" id="PTHR33840">
    <property type="match status" value="1"/>
</dbReference>